<reference evidence="1 2" key="1">
    <citation type="submission" date="2015-11" db="EMBL/GenBank/DDBJ databases">
        <title>Genomic analysis of 38 Legionella species identifies large and diverse effector repertoires.</title>
        <authorList>
            <person name="Burstein D."/>
            <person name="Amaro F."/>
            <person name="Zusman T."/>
            <person name="Lifshitz Z."/>
            <person name="Cohen O."/>
            <person name="Gilbert J.A."/>
            <person name="Pupko T."/>
            <person name="Shuman H.A."/>
            <person name="Segal G."/>
        </authorList>
    </citation>
    <scope>NUCLEOTIDE SEQUENCE [LARGE SCALE GENOMIC DNA]</scope>
    <source>
        <strain evidence="1 2">Bercovier 4</strain>
    </source>
</reference>
<gene>
    <name evidence="1" type="ORF">Lisr_2102</name>
</gene>
<dbReference type="Proteomes" id="UP000054761">
    <property type="component" value="Unassembled WGS sequence"/>
</dbReference>
<comment type="caution">
    <text evidence="1">The sequence shown here is derived from an EMBL/GenBank/DDBJ whole genome shotgun (WGS) entry which is preliminary data.</text>
</comment>
<dbReference type="AlphaFoldDB" id="A0A0W0VGH7"/>
<protein>
    <submittedName>
        <fullName evidence="1">Uncharacterized protein</fullName>
    </submittedName>
</protein>
<accession>A0A0W0VGH7</accession>
<evidence type="ECO:0000313" key="1">
    <source>
        <dbReference type="EMBL" id="KTD19252.1"/>
    </source>
</evidence>
<proteinExistence type="predicted"/>
<evidence type="ECO:0000313" key="2">
    <source>
        <dbReference type="Proteomes" id="UP000054761"/>
    </source>
</evidence>
<name>A0A0W0VGH7_9GAMM</name>
<dbReference type="EMBL" id="LNYH01000114">
    <property type="protein sequence ID" value="KTD19252.1"/>
    <property type="molecule type" value="Genomic_DNA"/>
</dbReference>
<organism evidence="1 2">
    <name type="scientific">Legionella israelensis</name>
    <dbReference type="NCBI Taxonomy" id="454"/>
    <lineage>
        <taxon>Bacteria</taxon>
        <taxon>Pseudomonadati</taxon>
        <taxon>Pseudomonadota</taxon>
        <taxon>Gammaproteobacteria</taxon>
        <taxon>Legionellales</taxon>
        <taxon>Legionellaceae</taxon>
        <taxon>Legionella</taxon>
    </lineage>
</organism>
<sequence length="306" mass="35179">MDDLKDTLILGGPDPRTYSAKGFQSTHVEIIADIYQYDAIYFSPDRCVMNQWLYDQYKPFHPNTPLLQAIFFSPTNIKDNMKYAISKGRKNMKRNMEQMPESSSISNMAAASCPFMNTPGTHQYIRHYDPQQLTDEKILSLWEEMVTDYIRRQLTTVSPHEVFHIPLHNITPEQEIKIVSHLKLLSMFGCLTFRGEQSDKLAPADLNYDPVLRKKISQMVMKNYISLRKEHEQQVINNINNANLSVLESTVFFDLISNDSLLEAVSEKAALEVCRHLQAVTLSEFNPAIIKTDLIPESQKALLSIY</sequence>
<dbReference type="PATRIC" id="fig|454.4.peg.2288"/>
<dbReference type="STRING" id="454.Lisr_2102"/>
<keyword evidence="2" id="KW-1185">Reference proteome</keyword>